<comment type="caution">
    <text evidence="2">The sequence shown here is derived from an EMBL/GenBank/DDBJ whole genome shotgun (WGS) entry which is preliminary data.</text>
</comment>
<protein>
    <submittedName>
        <fullName evidence="2">Uncharacterized protein</fullName>
    </submittedName>
</protein>
<evidence type="ECO:0000313" key="2">
    <source>
        <dbReference type="EMBL" id="ETK00587.1"/>
    </source>
</evidence>
<dbReference type="InterPro" id="IPR046228">
    <property type="entry name" value="DUF6261"/>
</dbReference>
<feature type="region of interest" description="Disordered" evidence="1">
    <location>
        <begin position="235"/>
        <end position="255"/>
    </location>
</feature>
<dbReference type="PATRIC" id="fig|1411148.3.peg.2398"/>
<accession>W2C2A4</accession>
<reference evidence="2 3" key="1">
    <citation type="submission" date="2013-11" db="EMBL/GenBank/DDBJ databases">
        <title>Single cell genomics of uncultured Tannerella BU063 (oral taxon 286).</title>
        <authorList>
            <person name="Beall C.J."/>
            <person name="Campbell A.G."/>
            <person name="Griffen A.L."/>
            <person name="Podar M."/>
            <person name="Leys E.J."/>
        </authorList>
    </citation>
    <scope>NUCLEOTIDE SEQUENCE [LARGE SCALE GENOMIC DNA]</scope>
    <source>
        <strain evidence="2">Cell 2</strain>
    </source>
</reference>
<sequence length="255" mass="28559">MIQKMKQIESIYMARMPGGAHFLFVNNVCERAEADAKIKVGAKAELEALHATRDEEDAALALSRKSLLSDTIHEADKRREQLYITLRNIAKAYRNYPVEAEAAAARRLVQLLKDYAINPRMQRDAETGLMVHLLDDLAGRCAADVATLRIGPLVDALKEVNEQLRSTTERRSDERSAYVVGRLKKARKEADRAYSALVRKVNALAVVGRVEDYAAFIDYVNTEVAHYRREVIPPRKKKEAPLEADPTSAPADSEA</sequence>
<dbReference type="AlphaFoldDB" id="W2C2A4"/>
<name>W2C2A4_9BACT</name>
<dbReference type="EMBL" id="AYUF01000499">
    <property type="protein sequence ID" value="ETK00587.1"/>
    <property type="molecule type" value="Genomic_DNA"/>
</dbReference>
<proteinExistence type="predicted"/>
<evidence type="ECO:0000256" key="1">
    <source>
        <dbReference type="SAM" id="MobiDB-lite"/>
    </source>
</evidence>
<evidence type="ECO:0000313" key="3">
    <source>
        <dbReference type="Proteomes" id="UP000018837"/>
    </source>
</evidence>
<organism evidence="2 3">
    <name type="scientific">Tannerella sp. oral taxon BU063 isolate Cell 2</name>
    <dbReference type="NCBI Taxonomy" id="1411148"/>
    <lineage>
        <taxon>Bacteria</taxon>
        <taxon>Pseudomonadati</taxon>
        <taxon>Bacteroidota</taxon>
        <taxon>Bacteroidia</taxon>
        <taxon>Bacteroidales</taxon>
        <taxon>Tannerellaceae</taxon>
        <taxon>Tannerella</taxon>
    </lineage>
</organism>
<dbReference type="Proteomes" id="UP000018837">
    <property type="component" value="Unassembled WGS sequence"/>
</dbReference>
<dbReference type="Pfam" id="PF19775">
    <property type="entry name" value="DUF6261"/>
    <property type="match status" value="1"/>
</dbReference>
<gene>
    <name evidence="2" type="ORF">N425_14235</name>
</gene>